<feature type="binding site" evidence="9">
    <location>
        <position position="196"/>
    </location>
    <ligand>
        <name>NADPH</name>
        <dbReference type="ChEBI" id="CHEBI:57783"/>
    </ligand>
</feature>
<dbReference type="GO" id="GO:0070402">
    <property type="term" value="F:NADPH binding"/>
    <property type="evidence" value="ECO:0007669"/>
    <property type="project" value="InterPro"/>
</dbReference>
<evidence type="ECO:0000259" key="12">
    <source>
        <dbReference type="Pfam" id="PF13288"/>
    </source>
</evidence>
<feature type="binding site" evidence="9">
    <location>
        <position position="167"/>
    </location>
    <ligand>
        <name>1-deoxy-D-xylulose 5-phosphate</name>
        <dbReference type="ChEBI" id="CHEBI:57792"/>
    </ligand>
</feature>
<evidence type="ECO:0000256" key="7">
    <source>
        <dbReference type="ARBA" id="ARBA00023229"/>
    </source>
</evidence>
<comment type="catalytic activity">
    <reaction evidence="8">
        <text>2-C-methyl-D-erythritol 4-phosphate + NADP(+) = 1-deoxy-D-xylulose 5-phosphate + NADPH + H(+)</text>
        <dbReference type="Rhea" id="RHEA:13717"/>
        <dbReference type="ChEBI" id="CHEBI:15378"/>
        <dbReference type="ChEBI" id="CHEBI:57783"/>
        <dbReference type="ChEBI" id="CHEBI:57792"/>
        <dbReference type="ChEBI" id="CHEBI:58262"/>
        <dbReference type="ChEBI" id="CHEBI:58349"/>
        <dbReference type="EC" id="1.1.1.267"/>
    </reaction>
    <physiologicalReaction direction="right-to-left" evidence="8">
        <dbReference type="Rhea" id="RHEA:13719"/>
    </physiologicalReaction>
</comment>
<feature type="binding site" evidence="9">
    <location>
        <position position="118"/>
    </location>
    <ligand>
        <name>NADPH</name>
        <dbReference type="ChEBI" id="CHEBI:57783"/>
    </ligand>
</feature>
<keyword evidence="4 9" id="KW-0521">NADP</keyword>
<protein>
    <recommendedName>
        <fullName evidence="9">1-deoxy-D-xylulose 5-phosphate reductoisomerase</fullName>
        <shortName evidence="9">DXP reductoisomerase</shortName>
        <ecNumber evidence="9">1.1.1.267</ecNumber>
    </recommendedName>
    <alternativeName>
        <fullName evidence="9">1-deoxyxylulose-5-phosphate reductoisomerase</fullName>
    </alternativeName>
    <alternativeName>
        <fullName evidence="9">2-C-methyl-D-erythritol 4-phosphate synthase</fullName>
    </alternativeName>
</protein>
<feature type="binding site" evidence="9">
    <location>
        <position position="143"/>
    </location>
    <ligand>
        <name>Mn(2+)</name>
        <dbReference type="ChEBI" id="CHEBI:29035"/>
    </ligand>
</feature>
<dbReference type="InterPro" id="IPR036169">
    <property type="entry name" value="DXPR_C_sf"/>
</dbReference>
<keyword evidence="13" id="KW-0413">Isomerase</keyword>
<dbReference type="Gene3D" id="3.40.50.720">
    <property type="entry name" value="NAD(P)-binding Rossmann-like Domain"/>
    <property type="match status" value="1"/>
</dbReference>
<keyword evidence="3 9" id="KW-0479">Metal-binding</keyword>
<feature type="domain" description="1-deoxy-D-xylulose 5-phosphate reductoisomerase N-terminal" evidence="10">
    <location>
        <begin position="4"/>
        <end position="124"/>
    </location>
</feature>
<dbReference type="Pfam" id="PF08436">
    <property type="entry name" value="DXP_redisom_C"/>
    <property type="match status" value="1"/>
</dbReference>
<dbReference type="EC" id="1.1.1.267" evidence="9"/>
<evidence type="ECO:0000256" key="9">
    <source>
        <dbReference type="HAMAP-Rule" id="MF_00183"/>
    </source>
</evidence>
<keyword evidence="6 9" id="KW-0464">Manganese</keyword>
<dbReference type="OrthoDB" id="9806546at2"/>
<evidence type="ECO:0000256" key="1">
    <source>
        <dbReference type="ARBA" id="ARBA00005094"/>
    </source>
</evidence>
<feature type="binding site" evidence="9">
    <location>
        <position position="37"/>
    </location>
    <ligand>
        <name>NADPH</name>
        <dbReference type="ChEBI" id="CHEBI:57783"/>
    </ligand>
</feature>
<evidence type="ECO:0000313" key="13">
    <source>
        <dbReference type="EMBL" id="ASP28038.1"/>
    </source>
</evidence>
<accession>A0A222ENG9</accession>
<comment type="pathway">
    <text evidence="1 9">Isoprenoid biosynthesis; isopentenyl diphosphate biosynthesis via DXP pathway; isopentenyl diphosphate from 1-deoxy-D-xylulose 5-phosphate: step 1/6.</text>
</comment>
<feature type="binding site" evidence="9">
    <location>
        <position position="212"/>
    </location>
    <ligand>
        <name>Mn(2+)</name>
        <dbReference type="ChEBI" id="CHEBI:29035"/>
    </ligand>
</feature>
<feature type="binding site" evidence="9">
    <location>
        <position position="203"/>
    </location>
    <ligand>
        <name>1-deoxy-D-xylulose 5-phosphate</name>
        <dbReference type="ChEBI" id="CHEBI:57792"/>
    </ligand>
</feature>
<evidence type="ECO:0000256" key="8">
    <source>
        <dbReference type="ARBA" id="ARBA00048543"/>
    </source>
</evidence>
<dbReference type="NCBIfam" id="TIGR00243">
    <property type="entry name" value="Dxr"/>
    <property type="match status" value="1"/>
</dbReference>
<evidence type="ECO:0000259" key="10">
    <source>
        <dbReference type="Pfam" id="PF02670"/>
    </source>
</evidence>
<dbReference type="InterPro" id="IPR026877">
    <property type="entry name" value="DXPR_C"/>
</dbReference>
<dbReference type="GO" id="GO:0030145">
    <property type="term" value="F:manganese ion binding"/>
    <property type="evidence" value="ECO:0007669"/>
    <property type="project" value="TreeGrafter"/>
</dbReference>
<dbReference type="PANTHER" id="PTHR30525">
    <property type="entry name" value="1-DEOXY-D-XYLULOSE 5-PHOSPHATE REDUCTOISOMERASE"/>
    <property type="match status" value="1"/>
</dbReference>
<dbReference type="InterPro" id="IPR036291">
    <property type="entry name" value="NAD(P)-bd_dom_sf"/>
</dbReference>
<comment type="caution">
    <text evidence="9">Lacks conserved residue(s) required for the propagation of feature annotation.</text>
</comment>
<dbReference type="GO" id="GO:0051484">
    <property type="term" value="P:isopentenyl diphosphate biosynthetic process, methylerythritol 4-phosphate pathway involved in terpenoid biosynthetic process"/>
    <property type="evidence" value="ECO:0007669"/>
    <property type="project" value="TreeGrafter"/>
</dbReference>
<feature type="domain" description="1-deoxy-D-xylulose 5-phosphate reductoisomerase C-terminal" evidence="11">
    <location>
        <begin position="139"/>
        <end position="220"/>
    </location>
</feature>
<evidence type="ECO:0000256" key="5">
    <source>
        <dbReference type="ARBA" id="ARBA00023002"/>
    </source>
</evidence>
<feature type="domain" description="DXP reductoisomerase C-terminal" evidence="12">
    <location>
        <begin position="250"/>
        <end position="367"/>
    </location>
</feature>
<feature type="binding site" evidence="9">
    <location>
        <position position="145"/>
    </location>
    <ligand>
        <name>1-deoxy-D-xylulose 5-phosphate</name>
        <dbReference type="ChEBI" id="CHEBI:57792"/>
    </ligand>
</feature>
<dbReference type="InterPro" id="IPR003821">
    <property type="entry name" value="DXP_reductoisomerase"/>
</dbReference>
<comment type="function">
    <text evidence="9">Catalyzes the NADPH-dependent rearrangement and reduction of 1-deoxy-D-xylulose-5-phosphate (DXP) to 2-C-methyl-D-erythritol 4-phosphate (MEP).</text>
</comment>
<feature type="binding site" evidence="9">
    <location>
        <position position="208"/>
    </location>
    <ligand>
        <name>1-deoxy-D-xylulose 5-phosphate</name>
        <dbReference type="ChEBI" id="CHEBI:57792"/>
    </ligand>
</feature>
<dbReference type="PIRSF" id="PIRSF006205">
    <property type="entry name" value="Dxp_reductismrs"/>
    <property type="match status" value="1"/>
</dbReference>
<evidence type="ECO:0000256" key="2">
    <source>
        <dbReference type="ARBA" id="ARBA00006825"/>
    </source>
</evidence>
<comment type="cofactor">
    <cofactor evidence="9">
        <name>Mg(2+)</name>
        <dbReference type="ChEBI" id="CHEBI:18420"/>
    </cofactor>
    <cofactor evidence="9">
        <name>Mn(2+)</name>
        <dbReference type="ChEBI" id="CHEBI:29035"/>
    </cofactor>
</comment>
<feature type="binding site" evidence="9">
    <location>
        <position position="36"/>
    </location>
    <ligand>
        <name>NADPH</name>
        <dbReference type="ChEBI" id="CHEBI:57783"/>
    </ligand>
</feature>
<organism evidence="13 14">
    <name type="scientific">Spiroplasma corruscae</name>
    <dbReference type="NCBI Taxonomy" id="216934"/>
    <lineage>
        <taxon>Bacteria</taxon>
        <taxon>Bacillati</taxon>
        <taxon>Mycoplasmatota</taxon>
        <taxon>Mollicutes</taxon>
        <taxon>Entomoplasmatales</taxon>
        <taxon>Spiroplasmataceae</taxon>
        <taxon>Spiroplasma</taxon>
    </lineage>
</organism>
<dbReference type="SUPFAM" id="SSF55347">
    <property type="entry name" value="Glyceraldehyde-3-phosphate dehydrogenase-like, C-terminal domain"/>
    <property type="match status" value="1"/>
</dbReference>
<dbReference type="Proteomes" id="UP000203229">
    <property type="component" value="Chromosome"/>
</dbReference>
<dbReference type="SUPFAM" id="SSF69055">
    <property type="entry name" value="1-deoxy-D-xylulose-5-phosphate reductoisomerase, C-terminal domain"/>
    <property type="match status" value="1"/>
</dbReference>
<feature type="binding site" evidence="9">
    <location>
        <position position="116"/>
    </location>
    <ligand>
        <name>NADPH</name>
        <dbReference type="ChEBI" id="CHEBI:57783"/>
    </ligand>
</feature>
<dbReference type="EMBL" id="CP022535">
    <property type="protein sequence ID" value="ASP28038.1"/>
    <property type="molecule type" value="Genomic_DNA"/>
</dbReference>
<dbReference type="SUPFAM" id="SSF51735">
    <property type="entry name" value="NAD(P)-binding Rossmann-fold domains"/>
    <property type="match status" value="1"/>
</dbReference>
<dbReference type="AlphaFoldDB" id="A0A222ENG9"/>
<evidence type="ECO:0000256" key="3">
    <source>
        <dbReference type="ARBA" id="ARBA00022723"/>
    </source>
</evidence>
<sequence>MKRIVLFGASGSIGQQSLDILKGLKDDFELIAISVGKRNETISSVVQEFPTIKKVYSFDIPWKLKREYKSIEFVDNNIESLLDLKPDIVINAISGIKGLNITINSIKKGITLLNANKESIVVAGNLINNLLQENKKAKLYPLDSEHCAIFQCIEEENKIKKLVLTASGGPFRDYTLDETKKVTLKDALNHPNWSMGKKITIDSATMFNKALEIIEAYHLFKTKRIDVIVHKESVVHSMVMFEDNSIKAQLSYPDMRQVINYFLNYPSRKTYDGQKDLDWEKGFNLSFKRISASRFIPIELAMKCISSKNSKSIALNAANEVCVDMFLNGLISFYNITLFVKKVFDEVEDIELDKIEDIYEFDKRVRNKTKEMIEV</sequence>
<evidence type="ECO:0000313" key="14">
    <source>
        <dbReference type="Proteomes" id="UP000203229"/>
    </source>
</evidence>
<feature type="binding site" evidence="9">
    <location>
        <position position="144"/>
    </location>
    <ligand>
        <name>1-deoxy-D-xylulose 5-phosphate</name>
        <dbReference type="ChEBI" id="CHEBI:57792"/>
    </ligand>
</feature>
<feature type="binding site" evidence="9">
    <location>
        <position position="13"/>
    </location>
    <ligand>
        <name>NADPH</name>
        <dbReference type="ChEBI" id="CHEBI:57783"/>
    </ligand>
</feature>
<keyword evidence="7 9" id="KW-0414">Isoprene biosynthesis</keyword>
<feature type="binding site" evidence="9">
    <location>
        <position position="145"/>
    </location>
    <ligand>
        <name>Mn(2+)</name>
        <dbReference type="ChEBI" id="CHEBI:29035"/>
    </ligand>
</feature>
<feature type="binding site" evidence="9">
    <location>
        <position position="212"/>
    </location>
    <ligand>
        <name>1-deoxy-D-xylulose 5-phosphate</name>
        <dbReference type="ChEBI" id="CHEBI:57792"/>
    </ligand>
</feature>
<dbReference type="InterPro" id="IPR013512">
    <property type="entry name" value="DXP_reductoisomerase_N"/>
</dbReference>
<gene>
    <name evidence="9 13" type="primary">dxr</name>
    <name evidence="13" type="ORF">SCORR_v1c02640</name>
</gene>
<evidence type="ECO:0000259" key="11">
    <source>
        <dbReference type="Pfam" id="PF08436"/>
    </source>
</evidence>
<feature type="binding site" evidence="9">
    <location>
        <position position="12"/>
    </location>
    <ligand>
        <name>NADPH</name>
        <dbReference type="ChEBI" id="CHEBI:57783"/>
    </ligand>
</feature>
<keyword evidence="9" id="KW-0460">Magnesium</keyword>
<dbReference type="HAMAP" id="MF_00183">
    <property type="entry name" value="DXP_reductoisom"/>
    <property type="match status" value="1"/>
</dbReference>
<feature type="binding site" evidence="9">
    <location>
        <position position="117"/>
    </location>
    <ligand>
        <name>1-deoxy-D-xylulose 5-phosphate</name>
        <dbReference type="ChEBI" id="CHEBI:57792"/>
    </ligand>
</feature>
<dbReference type="KEGG" id="scou:SCORR_v1c02640"/>
<evidence type="ECO:0000256" key="4">
    <source>
        <dbReference type="ARBA" id="ARBA00022857"/>
    </source>
</evidence>
<feature type="binding site" evidence="9">
    <location>
        <position position="209"/>
    </location>
    <ligand>
        <name>1-deoxy-D-xylulose 5-phosphate</name>
        <dbReference type="ChEBI" id="CHEBI:57792"/>
    </ligand>
</feature>
<dbReference type="PANTHER" id="PTHR30525:SF0">
    <property type="entry name" value="1-DEOXY-D-XYLULOSE 5-PHOSPHATE REDUCTOISOMERASE, CHLOROPLASTIC"/>
    <property type="match status" value="1"/>
</dbReference>
<keyword evidence="14" id="KW-1185">Reference proteome</keyword>
<keyword evidence="5 9" id="KW-0560">Oxidoreductase</keyword>
<dbReference type="Gene3D" id="1.10.1740.10">
    <property type="match status" value="1"/>
</dbReference>
<feature type="binding site" evidence="9">
    <location>
        <position position="190"/>
    </location>
    <ligand>
        <name>1-deoxy-D-xylulose 5-phosphate</name>
        <dbReference type="ChEBI" id="CHEBI:57792"/>
    </ligand>
</feature>
<feature type="binding site" evidence="9">
    <location>
        <position position="11"/>
    </location>
    <ligand>
        <name>NADPH</name>
        <dbReference type="ChEBI" id="CHEBI:57783"/>
    </ligand>
</feature>
<dbReference type="UniPathway" id="UPA00056">
    <property type="reaction ID" value="UER00092"/>
</dbReference>
<reference evidence="13 14" key="1">
    <citation type="submission" date="2017-07" db="EMBL/GenBank/DDBJ databases">
        <title>Complete genome sequence of Spiroplasma corruscae EC-1 (DSM 19793).</title>
        <authorList>
            <person name="Tsai Y.-M."/>
            <person name="Lo W.-S."/>
            <person name="Kuo C.-H."/>
        </authorList>
    </citation>
    <scope>NUCLEOTIDE SEQUENCE [LARGE SCALE GENOMIC DNA]</scope>
    <source>
        <strain evidence="13 14">EC-1</strain>
    </source>
</reference>
<dbReference type="Pfam" id="PF02670">
    <property type="entry name" value="DXP_reductoisom"/>
    <property type="match status" value="1"/>
</dbReference>
<dbReference type="GO" id="GO:0016853">
    <property type="term" value="F:isomerase activity"/>
    <property type="evidence" value="ECO:0007669"/>
    <property type="project" value="UniProtKB-KW"/>
</dbReference>
<dbReference type="Pfam" id="PF13288">
    <property type="entry name" value="DXPR_C"/>
    <property type="match status" value="1"/>
</dbReference>
<dbReference type="InterPro" id="IPR013644">
    <property type="entry name" value="DXP_reductoisomerase_C"/>
</dbReference>
<dbReference type="GO" id="GO:0030604">
    <property type="term" value="F:1-deoxy-D-xylulose-5-phosphate reductoisomerase activity"/>
    <property type="evidence" value="ECO:0007669"/>
    <property type="project" value="UniProtKB-UniRule"/>
</dbReference>
<name>A0A222ENG9_9MOLU</name>
<proteinExistence type="inferred from homology"/>
<comment type="similarity">
    <text evidence="2 9">Belongs to the DXR family.</text>
</comment>
<evidence type="ECO:0000256" key="6">
    <source>
        <dbReference type="ARBA" id="ARBA00023211"/>
    </source>
</evidence>
<dbReference type="RefSeq" id="WP_157705318.1">
    <property type="nucleotide sequence ID" value="NZ_CP022535.1"/>
</dbReference>